<evidence type="ECO:0000313" key="2">
    <source>
        <dbReference type="EMBL" id="VTP00006.1"/>
    </source>
</evidence>
<reference evidence="2" key="1">
    <citation type="submission" date="2019-05" db="EMBL/GenBank/DDBJ databases">
        <authorList>
            <person name="Naeem R."/>
            <person name="Antony C."/>
            <person name="Guan Q."/>
        </authorList>
    </citation>
    <scope>NUCLEOTIDE SEQUENCE</scope>
    <source>
        <strain evidence="2">2</strain>
    </source>
</reference>
<accession>A0A653ET93</accession>
<protein>
    <submittedName>
        <fullName evidence="2">Uncharacterized protein</fullName>
    </submittedName>
</protein>
<gene>
    <name evidence="2" type="ORF">BIN_B_03277</name>
</gene>
<organism evidence="2">
    <name type="scientific">Mycobacterium riyadhense</name>
    <dbReference type="NCBI Taxonomy" id="486698"/>
    <lineage>
        <taxon>Bacteria</taxon>
        <taxon>Bacillati</taxon>
        <taxon>Actinomycetota</taxon>
        <taxon>Actinomycetes</taxon>
        <taxon>Mycobacteriales</taxon>
        <taxon>Mycobacteriaceae</taxon>
        <taxon>Mycobacterium</taxon>
    </lineage>
</organism>
<dbReference type="EMBL" id="LR589098">
    <property type="protein sequence ID" value="VTP00006.1"/>
    <property type="molecule type" value="Genomic_DNA"/>
</dbReference>
<evidence type="ECO:0000256" key="1">
    <source>
        <dbReference type="SAM" id="MobiDB-lite"/>
    </source>
</evidence>
<dbReference type="AlphaFoldDB" id="A0A653ET93"/>
<proteinExistence type="predicted"/>
<feature type="region of interest" description="Disordered" evidence="1">
    <location>
        <begin position="13"/>
        <end position="47"/>
    </location>
</feature>
<sequence length="60" mass="6981">MSSFSCHYQQWNATSARSNARRGRRTPVRTESYVGSDNDRRGNASRENGYYISLLPTQHW</sequence>
<name>A0A653ET93_9MYCO</name>